<dbReference type="EMBL" id="JARK01001476">
    <property type="protein sequence ID" value="EYB97461.1"/>
    <property type="molecule type" value="Genomic_DNA"/>
</dbReference>
<dbReference type="Proteomes" id="UP000024635">
    <property type="component" value="Unassembled WGS sequence"/>
</dbReference>
<keyword evidence="2" id="KW-1185">Reference proteome</keyword>
<evidence type="ECO:0000313" key="1">
    <source>
        <dbReference type="EMBL" id="EYB97461.1"/>
    </source>
</evidence>
<accession>A0A016T4A4</accession>
<dbReference type="AlphaFoldDB" id="A0A016T4A4"/>
<comment type="caution">
    <text evidence="1">The sequence shown here is derived from an EMBL/GenBank/DDBJ whole genome shotgun (WGS) entry which is preliminary data.</text>
</comment>
<reference evidence="2" key="1">
    <citation type="journal article" date="2015" name="Nat. Genet.">
        <title>The genome and transcriptome of the zoonotic hookworm Ancylostoma ceylanicum identify infection-specific gene families.</title>
        <authorList>
            <person name="Schwarz E.M."/>
            <person name="Hu Y."/>
            <person name="Antoshechkin I."/>
            <person name="Miller M.M."/>
            <person name="Sternberg P.W."/>
            <person name="Aroian R.V."/>
        </authorList>
    </citation>
    <scope>NUCLEOTIDE SEQUENCE</scope>
    <source>
        <strain evidence="2">HY135</strain>
    </source>
</reference>
<proteinExistence type="predicted"/>
<sequence>MQCRATNSGEIGRTHCSVLSGIGGFSDYLSCSSAPIQGIYQCSGTVFLPVLLPRGDHELILRLMQTHHKHRPGMSGYGISHYPDNGADNG</sequence>
<gene>
    <name evidence="1" type="primary">Acey_s0140.g2154</name>
    <name evidence="1" type="ORF">Y032_0140g2154</name>
</gene>
<name>A0A016T4A4_9BILA</name>
<organism evidence="1 2">
    <name type="scientific">Ancylostoma ceylanicum</name>
    <dbReference type="NCBI Taxonomy" id="53326"/>
    <lineage>
        <taxon>Eukaryota</taxon>
        <taxon>Metazoa</taxon>
        <taxon>Ecdysozoa</taxon>
        <taxon>Nematoda</taxon>
        <taxon>Chromadorea</taxon>
        <taxon>Rhabditida</taxon>
        <taxon>Rhabditina</taxon>
        <taxon>Rhabditomorpha</taxon>
        <taxon>Strongyloidea</taxon>
        <taxon>Ancylostomatidae</taxon>
        <taxon>Ancylostomatinae</taxon>
        <taxon>Ancylostoma</taxon>
    </lineage>
</organism>
<protein>
    <submittedName>
        <fullName evidence="1">Uncharacterized protein</fullName>
    </submittedName>
</protein>
<evidence type="ECO:0000313" key="2">
    <source>
        <dbReference type="Proteomes" id="UP000024635"/>
    </source>
</evidence>